<dbReference type="AlphaFoldDB" id="A0A3R7LW83"/>
<feature type="transmembrane region" description="Helical" evidence="1">
    <location>
        <begin position="87"/>
        <end position="111"/>
    </location>
</feature>
<keyword evidence="1" id="KW-0812">Transmembrane</keyword>
<dbReference type="OrthoDB" id="6432511at2759"/>
<dbReference type="InterPro" id="IPR001507">
    <property type="entry name" value="ZP_dom"/>
</dbReference>
<feature type="transmembrane region" description="Helical" evidence="1">
    <location>
        <begin position="131"/>
        <end position="151"/>
    </location>
</feature>
<feature type="transmembrane region" description="Helical" evidence="1">
    <location>
        <begin position="29"/>
        <end position="47"/>
    </location>
</feature>
<dbReference type="PANTHER" id="PTHR46560:SF5">
    <property type="entry name" value="CYPHER, ISOFORM B"/>
    <property type="match status" value="1"/>
</dbReference>
<feature type="transmembrane region" description="Helical" evidence="1">
    <location>
        <begin position="158"/>
        <end position="181"/>
    </location>
</feature>
<sequence length="593" mass="66769">MLIESLREARPAQGLTTRRGSGLRSGPRLLCLFLSLHLLSLWSFPLSPSFFPFGLYLSLHLFSLWSLSLSIFFPFGLYRSPSSFPFVFSSLSIFFPFCLFLSLHLFFPFVFSSLSIFFSFCLYLSPSSFLWSLHLLSFCLFLSLHLLSLLSFPLSPSFFPFCLFLSLHLFSLWSLTLSIFFSFDLYLSPSSFPFVFSSLSIFFPFGLFLSLHLLSLLSFLSSSSPFVPLSPSFPFVFFLSHLLSFCISSSPSSFPFVFSFSPLFFPLVFSSLSIFFPFCLFLSPSSFPFVFSSLSIFFPFIFNVPIDGCGTSGQLDMATPDRDMYFENTIIIQNDALIQEEWDIARNIRCTWQHTIQKSVAFSPFKVYEPLKVPVQLDSRSVNTLMEIQRGSGPFASPATGYVYMGDDTSVVIYVQDPTRELDANVISCNASSAGGTQVQLLDSRGCVVRPDLLTQFSKTRETNGVQADLMLYSYLKAFRIGESPEFVISCHLEVCEGECSAPCNGGPKPSTIRRKREDSAQTSPSAVVELQRGVVVMTREQLRGTEECWVNSKMLMAMVFVSCVVLALSTLICFLVYKVKILRDQLEGKSQF</sequence>
<feature type="transmembrane region" description="Helical" evidence="1">
    <location>
        <begin position="232"/>
        <end position="251"/>
    </location>
</feature>
<name>A0A3R7LW83_PENVA</name>
<evidence type="ECO:0000313" key="4">
    <source>
        <dbReference type="Proteomes" id="UP000283509"/>
    </source>
</evidence>
<protein>
    <recommendedName>
        <fullName evidence="2">ZP domain-containing protein</fullName>
    </recommendedName>
</protein>
<dbReference type="EMBL" id="QCYY01003188">
    <property type="protein sequence ID" value="ROT64803.1"/>
    <property type="molecule type" value="Genomic_DNA"/>
</dbReference>
<keyword evidence="1" id="KW-1133">Transmembrane helix</keyword>
<reference evidence="3 4" key="2">
    <citation type="submission" date="2019-01" db="EMBL/GenBank/DDBJ databases">
        <title>The decoding of complex shrimp genome reveals the adaptation for benthos swimmer, frequently molting mechanism and breeding impact on genome.</title>
        <authorList>
            <person name="Sun Y."/>
            <person name="Gao Y."/>
            <person name="Yu Y."/>
        </authorList>
    </citation>
    <scope>NUCLEOTIDE SEQUENCE [LARGE SCALE GENOMIC DNA]</scope>
    <source>
        <tissue evidence="3">Muscle</tissue>
    </source>
</reference>
<evidence type="ECO:0000256" key="1">
    <source>
        <dbReference type="SAM" id="Phobius"/>
    </source>
</evidence>
<comment type="caution">
    <text evidence="3">The sequence shown here is derived from an EMBL/GenBank/DDBJ whole genome shotgun (WGS) entry which is preliminary data.</text>
</comment>
<accession>A0A3R7LW83</accession>
<dbReference type="Proteomes" id="UP000283509">
    <property type="component" value="Unassembled WGS sequence"/>
</dbReference>
<feature type="transmembrane region" description="Helical" evidence="1">
    <location>
        <begin position="263"/>
        <end position="282"/>
    </location>
</feature>
<evidence type="ECO:0000259" key="2">
    <source>
        <dbReference type="PROSITE" id="PS51034"/>
    </source>
</evidence>
<organism evidence="3 4">
    <name type="scientific">Penaeus vannamei</name>
    <name type="common">Whiteleg shrimp</name>
    <name type="synonym">Litopenaeus vannamei</name>
    <dbReference type="NCBI Taxonomy" id="6689"/>
    <lineage>
        <taxon>Eukaryota</taxon>
        <taxon>Metazoa</taxon>
        <taxon>Ecdysozoa</taxon>
        <taxon>Arthropoda</taxon>
        <taxon>Crustacea</taxon>
        <taxon>Multicrustacea</taxon>
        <taxon>Malacostraca</taxon>
        <taxon>Eumalacostraca</taxon>
        <taxon>Eucarida</taxon>
        <taxon>Decapoda</taxon>
        <taxon>Dendrobranchiata</taxon>
        <taxon>Penaeoidea</taxon>
        <taxon>Penaeidae</taxon>
        <taxon>Penaeus</taxon>
    </lineage>
</organism>
<feature type="transmembrane region" description="Helical" evidence="1">
    <location>
        <begin position="555"/>
        <end position="578"/>
    </location>
</feature>
<feature type="transmembrane region" description="Helical" evidence="1">
    <location>
        <begin position="289"/>
        <end position="306"/>
    </location>
</feature>
<gene>
    <name evidence="3" type="ORF">C7M84_017255</name>
</gene>
<keyword evidence="1" id="KW-0472">Membrane</keyword>
<proteinExistence type="predicted"/>
<dbReference type="PROSITE" id="PS51034">
    <property type="entry name" value="ZP_2"/>
    <property type="match status" value="1"/>
</dbReference>
<feature type="transmembrane region" description="Helical" evidence="1">
    <location>
        <begin position="201"/>
        <end position="220"/>
    </location>
</feature>
<dbReference type="PANTHER" id="PTHR46560">
    <property type="entry name" value="CYPHER, ISOFORM B"/>
    <property type="match status" value="1"/>
</dbReference>
<keyword evidence="4" id="KW-1185">Reference proteome</keyword>
<reference evidence="3 4" key="1">
    <citation type="submission" date="2018-04" db="EMBL/GenBank/DDBJ databases">
        <authorList>
            <person name="Zhang X."/>
            <person name="Yuan J."/>
            <person name="Li F."/>
            <person name="Xiang J."/>
        </authorList>
    </citation>
    <scope>NUCLEOTIDE SEQUENCE [LARGE SCALE GENOMIC DNA]</scope>
    <source>
        <tissue evidence="3">Muscle</tissue>
    </source>
</reference>
<evidence type="ECO:0000313" key="3">
    <source>
        <dbReference type="EMBL" id="ROT64803.1"/>
    </source>
</evidence>
<feature type="transmembrane region" description="Helical" evidence="1">
    <location>
        <begin position="53"/>
        <end position="75"/>
    </location>
</feature>
<feature type="domain" description="ZP" evidence="2">
    <location>
        <begin position="245"/>
        <end position="511"/>
    </location>
</feature>